<dbReference type="GO" id="GO:0045334">
    <property type="term" value="C:clathrin-coated endocytic vesicle"/>
    <property type="evidence" value="ECO:0007669"/>
    <property type="project" value="TreeGrafter"/>
</dbReference>
<dbReference type="PANTHER" id="PTHR45662:SF8">
    <property type="entry name" value="PHOSPHATIDYLINOSITIDE PHOSPHATASE SAC2"/>
    <property type="match status" value="1"/>
</dbReference>
<reference evidence="3 4" key="1">
    <citation type="submission" date="2019-04" db="EMBL/GenBank/DDBJ databases">
        <title>Annotation for the trematode Fasciola gigantica.</title>
        <authorList>
            <person name="Choi Y.-J."/>
        </authorList>
    </citation>
    <scope>NUCLEOTIDE SEQUENCE [LARGE SCALE GENOMIC DNA]</scope>
    <source>
        <strain evidence="3">Uganda_cow_1</strain>
    </source>
</reference>
<dbReference type="PANTHER" id="PTHR45662">
    <property type="entry name" value="PHOSPHATIDYLINOSITIDE PHOSPHATASE SAC1"/>
    <property type="match status" value="1"/>
</dbReference>
<dbReference type="GO" id="GO:0046856">
    <property type="term" value="P:phosphatidylinositol dephosphorylation"/>
    <property type="evidence" value="ECO:0007669"/>
    <property type="project" value="TreeGrafter"/>
</dbReference>
<evidence type="ECO:0000259" key="2">
    <source>
        <dbReference type="PROSITE" id="PS50275"/>
    </source>
</evidence>
<dbReference type="AlphaFoldDB" id="A0A504ZB34"/>
<dbReference type="PROSITE" id="PS50275">
    <property type="entry name" value="SAC"/>
    <property type="match status" value="1"/>
</dbReference>
<protein>
    <submittedName>
        <fullName evidence="3">Phosphatidylinositide phosphatase SAC2</fullName>
    </submittedName>
</protein>
<dbReference type="GO" id="GO:0043812">
    <property type="term" value="F:phosphatidylinositol-4-phosphate phosphatase activity"/>
    <property type="evidence" value="ECO:0007669"/>
    <property type="project" value="TreeGrafter"/>
</dbReference>
<gene>
    <name evidence="3" type="ORF">FGIG_03342</name>
</gene>
<evidence type="ECO:0000313" key="3">
    <source>
        <dbReference type="EMBL" id="TPP66430.1"/>
    </source>
</evidence>
<accession>A0A504ZB34</accession>
<dbReference type="Pfam" id="PF02383">
    <property type="entry name" value="Syja_N"/>
    <property type="match status" value="1"/>
</dbReference>
<dbReference type="InterPro" id="IPR002013">
    <property type="entry name" value="SAC_dom"/>
</dbReference>
<dbReference type="GO" id="GO:0005769">
    <property type="term" value="C:early endosome"/>
    <property type="evidence" value="ECO:0007669"/>
    <property type="project" value="TreeGrafter"/>
</dbReference>
<proteinExistence type="predicted"/>
<dbReference type="OrthoDB" id="405996at2759"/>
<keyword evidence="4" id="KW-1185">Reference proteome</keyword>
<organism evidence="3 4">
    <name type="scientific">Fasciola gigantica</name>
    <name type="common">Giant liver fluke</name>
    <dbReference type="NCBI Taxonomy" id="46835"/>
    <lineage>
        <taxon>Eukaryota</taxon>
        <taxon>Metazoa</taxon>
        <taxon>Spiralia</taxon>
        <taxon>Lophotrochozoa</taxon>
        <taxon>Platyhelminthes</taxon>
        <taxon>Trematoda</taxon>
        <taxon>Digenea</taxon>
        <taxon>Plagiorchiida</taxon>
        <taxon>Echinostomata</taxon>
        <taxon>Echinostomatoidea</taxon>
        <taxon>Fasciolidae</taxon>
        <taxon>Fasciola</taxon>
    </lineage>
</organism>
<comment type="caution">
    <text evidence="3">The sequence shown here is derived from an EMBL/GenBank/DDBJ whole genome shotgun (WGS) entry which is preliminary data.</text>
</comment>
<evidence type="ECO:0000313" key="4">
    <source>
        <dbReference type="Proteomes" id="UP000316759"/>
    </source>
</evidence>
<evidence type="ECO:0000256" key="1">
    <source>
        <dbReference type="SAM" id="MobiDB-lite"/>
    </source>
</evidence>
<name>A0A504ZB34_FASGI</name>
<dbReference type="GO" id="GO:2001135">
    <property type="term" value="P:regulation of endocytic recycling"/>
    <property type="evidence" value="ECO:0007669"/>
    <property type="project" value="TreeGrafter"/>
</dbReference>
<dbReference type="Proteomes" id="UP000316759">
    <property type="component" value="Unassembled WGS sequence"/>
</dbReference>
<feature type="domain" description="SAC" evidence="2">
    <location>
        <begin position="169"/>
        <end position="507"/>
    </location>
</feature>
<dbReference type="STRING" id="46835.A0A504ZB34"/>
<dbReference type="EMBL" id="SUNJ01001835">
    <property type="protein sequence ID" value="TPP66430.1"/>
    <property type="molecule type" value="Genomic_DNA"/>
</dbReference>
<feature type="region of interest" description="Disordered" evidence="1">
    <location>
        <begin position="315"/>
        <end position="334"/>
    </location>
</feature>
<sequence length="527" mass="59820">MDLIETNSNYIVTSGSKSLYFDRLTGKCSVKCSSTVLNEWNPVCLGTVDGIIGKIRYDPDSFWRLFLIQNSEFIGQLPDGMEIRRVTRVIALPLSTQPTRDFQLKPCTKSHPEQIKRATTGSSSNLQNPLIGQVRRHLRNAAGTVDAKLTHERQREKYERRIHEELSRLLHMEEEAFFYFSPGGGDVTSWTQRKHSSTYWTGLRNPVESVDSESSDTDWVPQRRPTWRQPVWRRADARFFWNSHILAEAIQDADRILRSQGFPDYGGKPSPEVESGIFDREISDLDSLIMPIIQGYVEMEKLSLFPTPNNITVFPQKQPAPPNEVNPMTSTTQTTGQRGVTVYYSPSSRKTNMTDDHGTVVFHGLGESPPSESNHDLSTNLPLSRDLDTPSHKDDVPEWFTTPIVTVNETSLLTSSTTKNRKASARKQSSTLGEITVVLISRRSRFRAGTRYRRRGIDNDGYVANYVETEQILQTHTVDSPQTVAFLQIRGSVPLFWTQTGLKYRPPINLEKKRAVPLKDIRTDAMS</sequence>